<dbReference type="AlphaFoldDB" id="A0A8H7CC79"/>
<evidence type="ECO:0000313" key="1">
    <source>
        <dbReference type="EMBL" id="KAF7330822.1"/>
    </source>
</evidence>
<dbReference type="Gene3D" id="3.40.50.720">
    <property type="entry name" value="NAD(P)-binding Rossmann-like Domain"/>
    <property type="match status" value="1"/>
</dbReference>
<dbReference type="Proteomes" id="UP000620124">
    <property type="component" value="Unassembled WGS sequence"/>
</dbReference>
<dbReference type="SUPFAM" id="SSF51735">
    <property type="entry name" value="NAD(P)-binding Rossmann-fold domains"/>
    <property type="match status" value="1"/>
</dbReference>
<evidence type="ECO:0000313" key="2">
    <source>
        <dbReference type="Proteomes" id="UP000620124"/>
    </source>
</evidence>
<name>A0A8H7CC79_9AGAR</name>
<dbReference type="InterPro" id="IPR036291">
    <property type="entry name" value="NAD(P)-bd_dom_sf"/>
</dbReference>
<keyword evidence="2" id="KW-1185">Reference proteome</keyword>
<proteinExistence type="predicted"/>
<sequence length="149" mass="16314">MIYGPPRQAVKSLETLNTSSQAIWSLINGKSTDPVPPSGVISGTDIRDVAALHVRAVETAATASEDRRLLAVAFHRFNCQYVASLCKSFADSPEKQQRIKNGGGDPMYEHYDADSSEAEVLLGRPFIDADQCLKDTALRLWEIESMLSS</sequence>
<reference evidence="1" key="1">
    <citation type="submission" date="2020-05" db="EMBL/GenBank/DDBJ databases">
        <title>Mycena genomes resolve the evolution of fungal bioluminescence.</title>
        <authorList>
            <person name="Tsai I.J."/>
        </authorList>
    </citation>
    <scope>NUCLEOTIDE SEQUENCE</scope>
    <source>
        <strain evidence="1">CCC161011</strain>
    </source>
</reference>
<comment type="caution">
    <text evidence="1">The sequence shown here is derived from an EMBL/GenBank/DDBJ whole genome shotgun (WGS) entry which is preliminary data.</text>
</comment>
<organism evidence="1 2">
    <name type="scientific">Mycena venus</name>
    <dbReference type="NCBI Taxonomy" id="2733690"/>
    <lineage>
        <taxon>Eukaryota</taxon>
        <taxon>Fungi</taxon>
        <taxon>Dikarya</taxon>
        <taxon>Basidiomycota</taxon>
        <taxon>Agaricomycotina</taxon>
        <taxon>Agaricomycetes</taxon>
        <taxon>Agaricomycetidae</taxon>
        <taxon>Agaricales</taxon>
        <taxon>Marasmiineae</taxon>
        <taxon>Mycenaceae</taxon>
        <taxon>Mycena</taxon>
    </lineage>
</organism>
<dbReference type="OrthoDB" id="2735536at2759"/>
<protein>
    <submittedName>
        <fullName evidence="1">NAD dependent epimerase/dehydratase</fullName>
    </submittedName>
</protein>
<gene>
    <name evidence="1" type="ORF">MVEN_02421400</name>
</gene>
<accession>A0A8H7CC79</accession>
<dbReference type="EMBL" id="JACAZI010000032">
    <property type="protein sequence ID" value="KAF7330822.1"/>
    <property type="molecule type" value="Genomic_DNA"/>
</dbReference>